<evidence type="ECO:0000313" key="1">
    <source>
        <dbReference type="EMBL" id="MFH4976460.1"/>
    </source>
</evidence>
<dbReference type="EMBL" id="JBGFUD010001573">
    <property type="protein sequence ID" value="MFH4976460.1"/>
    <property type="molecule type" value="Genomic_DNA"/>
</dbReference>
<comment type="caution">
    <text evidence="1">The sequence shown here is derived from an EMBL/GenBank/DDBJ whole genome shotgun (WGS) entry which is preliminary data.</text>
</comment>
<protein>
    <submittedName>
        <fullName evidence="1">Uncharacterized protein</fullName>
    </submittedName>
</protein>
<keyword evidence="2" id="KW-1185">Reference proteome</keyword>
<gene>
    <name evidence="1" type="ORF">AB6A40_003169</name>
</gene>
<name>A0ABD6E8R1_9BILA</name>
<dbReference type="Proteomes" id="UP001608902">
    <property type="component" value="Unassembled WGS sequence"/>
</dbReference>
<sequence>MVTPVGVQRLSQRREFATIQINTSPIIVSCPSPKLASPKYDRIGCRCRSEREYRLISSSCGSPFSYIYKGYCEICALMTSLSVKLFVYLVLTVVSASDLNYFPSPLKFAP</sequence>
<evidence type="ECO:0000313" key="2">
    <source>
        <dbReference type="Proteomes" id="UP001608902"/>
    </source>
</evidence>
<organism evidence="1 2">
    <name type="scientific">Gnathostoma spinigerum</name>
    <dbReference type="NCBI Taxonomy" id="75299"/>
    <lineage>
        <taxon>Eukaryota</taxon>
        <taxon>Metazoa</taxon>
        <taxon>Ecdysozoa</taxon>
        <taxon>Nematoda</taxon>
        <taxon>Chromadorea</taxon>
        <taxon>Rhabditida</taxon>
        <taxon>Spirurina</taxon>
        <taxon>Gnathostomatomorpha</taxon>
        <taxon>Gnathostomatoidea</taxon>
        <taxon>Gnathostomatidae</taxon>
        <taxon>Gnathostoma</taxon>
    </lineage>
</organism>
<accession>A0ABD6E8R1</accession>
<dbReference type="AlphaFoldDB" id="A0ABD6E8R1"/>
<reference evidence="1 2" key="1">
    <citation type="submission" date="2024-08" db="EMBL/GenBank/DDBJ databases">
        <title>Gnathostoma spinigerum genome.</title>
        <authorList>
            <person name="Gonzalez-Bertolin B."/>
            <person name="Monzon S."/>
            <person name="Zaballos A."/>
            <person name="Jimenez P."/>
            <person name="Dekumyoy P."/>
            <person name="Varona S."/>
            <person name="Cuesta I."/>
            <person name="Sumanam S."/>
            <person name="Adisakwattana P."/>
            <person name="Gasser R.B."/>
            <person name="Hernandez-Gonzalez A."/>
            <person name="Young N.D."/>
            <person name="Perteguer M.J."/>
        </authorList>
    </citation>
    <scope>NUCLEOTIDE SEQUENCE [LARGE SCALE GENOMIC DNA]</scope>
    <source>
        <strain evidence="1">AL3</strain>
        <tissue evidence="1">Liver</tissue>
    </source>
</reference>
<proteinExistence type="predicted"/>